<dbReference type="EMBL" id="JAUBYV010000004">
    <property type="protein sequence ID" value="KAK2627437.1"/>
    <property type="molecule type" value="Genomic_DNA"/>
</dbReference>
<dbReference type="PROSITE" id="PS50011">
    <property type="entry name" value="PROTEIN_KINASE_DOM"/>
    <property type="match status" value="1"/>
</dbReference>
<sequence>MMRRCRLPSLSDHIVEVLTPPNFCFPGMRRLILEYCSQGALDGLIRRRIERFFPFEEITLWRIFECLVDACGVMKNGQEFNWDFVNDRATINIPIANRMEMMHLDLKPDNIVLGERDAVHPMAPVCKFTDFGHAEELDPAIQGPQLDQQKLDIRDGTGTEDYFPPEQFSETWNASDWRSTGIAGEFSSATNVWGIGVIMYQLICLTKDPPKHLRPFKPDYDINGAPAKGNAYGPEIQIQDYSATIRDLIQECLYEKPAHRCSLLDMKTTIRRQIDVHFRANINNHVGEDWENLEVPEPTERPGFAPVVPVPTAPQAIAQARYRQRRGDPVQRNPDILMRRYCTAYIPALKRHCKNQTMCFGLPQPRCNRHRDLSMWNTPREPL</sequence>
<feature type="domain" description="Protein kinase" evidence="1">
    <location>
        <begin position="1"/>
        <end position="278"/>
    </location>
</feature>
<dbReference type="PANTHER" id="PTHR44305">
    <property type="entry name" value="SI:DKEY-192D15.2-RELATED"/>
    <property type="match status" value="1"/>
</dbReference>
<name>A0AAD9WDD0_9HELO</name>
<evidence type="ECO:0000313" key="3">
    <source>
        <dbReference type="Proteomes" id="UP001285354"/>
    </source>
</evidence>
<dbReference type="InterPro" id="IPR011009">
    <property type="entry name" value="Kinase-like_dom_sf"/>
</dbReference>
<comment type="caution">
    <text evidence="2">The sequence shown here is derived from an EMBL/GenBank/DDBJ whole genome shotgun (WGS) entry which is preliminary data.</text>
</comment>
<dbReference type="SMART" id="SM00220">
    <property type="entry name" value="S_TKc"/>
    <property type="match status" value="1"/>
</dbReference>
<dbReference type="InterPro" id="IPR000719">
    <property type="entry name" value="Prot_kinase_dom"/>
</dbReference>
<keyword evidence="3" id="KW-1185">Reference proteome</keyword>
<dbReference type="SUPFAM" id="SSF56112">
    <property type="entry name" value="Protein kinase-like (PK-like)"/>
    <property type="match status" value="1"/>
</dbReference>
<dbReference type="InterPro" id="IPR008271">
    <property type="entry name" value="Ser/Thr_kinase_AS"/>
</dbReference>
<proteinExistence type="predicted"/>
<dbReference type="PANTHER" id="PTHR44305:SF2">
    <property type="entry name" value="SI:DKEY-192D15.2"/>
    <property type="match status" value="1"/>
</dbReference>
<protein>
    <recommendedName>
        <fullName evidence="1">Protein kinase domain-containing protein</fullName>
    </recommendedName>
</protein>
<evidence type="ECO:0000313" key="2">
    <source>
        <dbReference type="EMBL" id="KAK2627437.1"/>
    </source>
</evidence>
<dbReference type="InterPro" id="IPR053083">
    <property type="entry name" value="TF_kinase-domain_protein"/>
</dbReference>
<dbReference type="Pfam" id="PF00069">
    <property type="entry name" value="Pkinase"/>
    <property type="match status" value="1"/>
</dbReference>
<dbReference type="AlphaFoldDB" id="A0AAD9WDD0"/>
<reference evidence="2" key="1">
    <citation type="submission" date="2023-06" db="EMBL/GenBank/DDBJ databases">
        <title>Draft genome of Marssonina rosae.</title>
        <authorList>
            <person name="Cheng Q."/>
        </authorList>
    </citation>
    <scope>NUCLEOTIDE SEQUENCE</scope>
    <source>
        <strain evidence="2">R4</strain>
    </source>
</reference>
<dbReference type="GO" id="GO:0005524">
    <property type="term" value="F:ATP binding"/>
    <property type="evidence" value="ECO:0007669"/>
    <property type="project" value="InterPro"/>
</dbReference>
<organism evidence="2 3">
    <name type="scientific">Diplocarpon rosae</name>
    <dbReference type="NCBI Taxonomy" id="946125"/>
    <lineage>
        <taxon>Eukaryota</taxon>
        <taxon>Fungi</taxon>
        <taxon>Dikarya</taxon>
        <taxon>Ascomycota</taxon>
        <taxon>Pezizomycotina</taxon>
        <taxon>Leotiomycetes</taxon>
        <taxon>Helotiales</taxon>
        <taxon>Drepanopezizaceae</taxon>
        <taxon>Diplocarpon</taxon>
    </lineage>
</organism>
<evidence type="ECO:0000259" key="1">
    <source>
        <dbReference type="PROSITE" id="PS50011"/>
    </source>
</evidence>
<accession>A0AAD9WDD0</accession>
<dbReference type="Gene3D" id="1.10.510.10">
    <property type="entry name" value="Transferase(Phosphotransferase) domain 1"/>
    <property type="match status" value="1"/>
</dbReference>
<gene>
    <name evidence="2" type="ORF">QTJ16_003403</name>
</gene>
<dbReference type="GO" id="GO:0004672">
    <property type="term" value="F:protein kinase activity"/>
    <property type="evidence" value="ECO:0007669"/>
    <property type="project" value="InterPro"/>
</dbReference>
<dbReference type="PROSITE" id="PS00108">
    <property type="entry name" value="PROTEIN_KINASE_ST"/>
    <property type="match status" value="1"/>
</dbReference>
<dbReference type="Proteomes" id="UP001285354">
    <property type="component" value="Unassembled WGS sequence"/>
</dbReference>